<protein>
    <submittedName>
        <fullName evidence="1">Uncharacterized protein</fullName>
    </submittedName>
</protein>
<proteinExistence type="predicted"/>
<gene>
    <name evidence="1" type="ORF">S01H1_65228</name>
</gene>
<reference evidence="1" key="1">
    <citation type="journal article" date="2014" name="Front. Microbiol.">
        <title>High frequency of phylogenetically diverse reductive dehalogenase-homologous genes in deep subseafloor sedimentary metagenomes.</title>
        <authorList>
            <person name="Kawai M."/>
            <person name="Futagami T."/>
            <person name="Toyoda A."/>
            <person name="Takaki Y."/>
            <person name="Nishi S."/>
            <person name="Hori S."/>
            <person name="Arai W."/>
            <person name="Tsubouchi T."/>
            <person name="Morono Y."/>
            <person name="Uchiyama I."/>
            <person name="Ito T."/>
            <person name="Fujiyama A."/>
            <person name="Inagaki F."/>
            <person name="Takami H."/>
        </authorList>
    </citation>
    <scope>NUCLEOTIDE SEQUENCE</scope>
    <source>
        <strain evidence="1">Expedition CK06-06</strain>
    </source>
</reference>
<feature type="non-terminal residue" evidence="1">
    <location>
        <position position="1"/>
    </location>
</feature>
<accession>X0XJF0</accession>
<name>X0XJF0_9ZZZZ</name>
<dbReference type="EMBL" id="BARS01043048">
    <property type="protein sequence ID" value="GAG35447.1"/>
    <property type="molecule type" value="Genomic_DNA"/>
</dbReference>
<organism evidence="1">
    <name type="scientific">marine sediment metagenome</name>
    <dbReference type="NCBI Taxonomy" id="412755"/>
    <lineage>
        <taxon>unclassified sequences</taxon>
        <taxon>metagenomes</taxon>
        <taxon>ecological metagenomes</taxon>
    </lineage>
</organism>
<comment type="caution">
    <text evidence="1">The sequence shown here is derived from an EMBL/GenBank/DDBJ whole genome shotgun (WGS) entry which is preliminary data.</text>
</comment>
<evidence type="ECO:0000313" key="1">
    <source>
        <dbReference type="EMBL" id="GAG35447.1"/>
    </source>
</evidence>
<sequence>AVIRPVPEAALVLEHLPFELLAADPRAMVARRI</sequence>
<dbReference type="AlphaFoldDB" id="X0XJF0"/>